<dbReference type="EMBL" id="CP151260">
    <property type="protein sequence ID" value="WZH39165.1"/>
    <property type="molecule type" value="Genomic_DNA"/>
</dbReference>
<sequence>MPRDSTRPGEAISSLLSRCDDSAGDDCVSPVFRFGLRNRFELVRDFPVISNYLEFGQLSRLVLMEDHKRVQDFLDKHPLSINETNYLGQTPVHIAVQIQNATVLSILVNQAGPNVLNTKDNNGKYPIDHVTDAACHARKSGKGSGPRLCNRCGVLDVLLHSESAIFTRSFQRAMRLPWSYEVPSCLEDQKNIIRCLASRRKNLRILAQRELTPVQRQDLKICQAGILDQNAAQTQRYLEANNCNVPIHLKVYDNAEGPEDSKSIYTLISHGEVAECALQSGFLMPTTLCDDIFRLIAEFLNSNSFISRHHSFIPSSYICWLVDHGGDLRSIIPIPRGYTTAAHYFMACLGRSKCSFISQHIVPLTPKVSSIIFDEDNVDDCRSVINWKQTQVLEFVIEIAIDSVLEHFGYLYGLLGHVGYDLGREHWIDSAVLRHFTFLTLELRHTCCRLDKDNDLKACGPLATEDRHEIEEEDYSRLELLSQLVMEFERERGNYTDLLSFMKEYWAHKMKIVDQEIGSCVLTESQKQSAEAAGVILEFYGPQPAPSGVTPEEDSEEREVVSDLEKALRKLDKIATDPLRPSLV</sequence>
<dbReference type="InterPro" id="IPR036770">
    <property type="entry name" value="Ankyrin_rpt-contain_sf"/>
</dbReference>
<dbReference type="Gene3D" id="1.25.40.20">
    <property type="entry name" value="Ankyrin repeat-containing domain"/>
    <property type="match status" value="1"/>
</dbReference>
<name>A0ABZ2WFX2_9HYPO</name>
<accession>A0ABZ2WFX2</accession>
<keyword evidence="3" id="KW-1185">Reference proteome</keyword>
<proteinExistence type="predicted"/>
<protein>
    <submittedName>
        <fullName evidence="2">Uncharacterized protein</fullName>
    </submittedName>
</protein>
<evidence type="ECO:0000313" key="2">
    <source>
        <dbReference type="EMBL" id="WZH39165.1"/>
    </source>
</evidence>
<gene>
    <name evidence="2" type="ORF">QYS62_000073</name>
</gene>
<feature type="region of interest" description="Disordered" evidence="1">
    <location>
        <begin position="543"/>
        <end position="562"/>
    </location>
</feature>
<evidence type="ECO:0000256" key="1">
    <source>
        <dbReference type="SAM" id="MobiDB-lite"/>
    </source>
</evidence>
<dbReference type="SUPFAM" id="SSF48403">
    <property type="entry name" value="Ankyrin repeat"/>
    <property type="match status" value="1"/>
</dbReference>
<dbReference type="Proteomes" id="UP001489902">
    <property type="component" value="Chromosome 1"/>
</dbReference>
<organism evidence="2 3">
    <name type="scientific">Fusarium acuminatum</name>
    <dbReference type="NCBI Taxonomy" id="5515"/>
    <lineage>
        <taxon>Eukaryota</taxon>
        <taxon>Fungi</taxon>
        <taxon>Dikarya</taxon>
        <taxon>Ascomycota</taxon>
        <taxon>Pezizomycotina</taxon>
        <taxon>Sordariomycetes</taxon>
        <taxon>Hypocreomycetidae</taxon>
        <taxon>Hypocreales</taxon>
        <taxon>Nectriaceae</taxon>
        <taxon>Fusarium</taxon>
        <taxon>Fusarium tricinctum species complex</taxon>
    </lineage>
</organism>
<evidence type="ECO:0000313" key="3">
    <source>
        <dbReference type="Proteomes" id="UP001489902"/>
    </source>
</evidence>
<reference evidence="2 3" key="1">
    <citation type="submission" date="2024-04" db="EMBL/GenBank/DDBJ databases">
        <title>Complete genome sequence of Fusarium acuminatum.</title>
        <authorList>
            <person name="Lan B."/>
        </authorList>
    </citation>
    <scope>NUCLEOTIDE SEQUENCE [LARGE SCALE GENOMIC DNA]</scope>
    <source>
        <strain evidence="2">1A</strain>
    </source>
</reference>